<keyword evidence="7 11" id="KW-0862">Zinc</keyword>
<dbReference type="Pfam" id="PF17820">
    <property type="entry name" value="PDZ_6"/>
    <property type="match status" value="1"/>
</dbReference>
<dbReference type="CDD" id="cd23081">
    <property type="entry name" value="cpPDZ_EcRseP-like"/>
    <property type="match status" value="1"/>
</dbReference>
<keyword evidence="14" id="KW-1185">Reference proteome</keyword>
<dbReference type="InterPro" id="IPR036034">
    <property type="entry name" value="PDZ_sf"/>
</dbReference>
<dbReference type="GO" id="GO:0016020">
    <property type="term" value="C:membrane"/>
    <property type="evidence" value="ECO:0007669"/>
    <property type="project" value="UniProtKB-SubCell"/>
</dbReference>
<evidence type="ECO:0000256" key="7">
    <source>
        <dbReference type="ARBA" id="ARBA00022833"/>
    </source>
</evidence>
<dbReference type="InterPro" id="IPR041489">
    <property type="entry name" value="PDZ_6"/>
</dbReference>
<dbReference type="STRING" id="759620.WS105_0123"/>
<evidence type="ECO:0000256" key="2">
    <source>
        <dbReference type="ARBA" id="ARBA00004141"/>
    </source>
</evidence>
<evidence type="ECO:0000259" key="12">
    <source>
        <dbReference type="PROSITE" id="PS50106"/>
    </source>
</evidence>
<gene>
    <name evidence="13" type="ORF">WS74_0123</name>
</gene>
<evidence type="ECO:0000256" key="1">
    <source>
        <dbReference type="ARBA" id="ARBA00001947"/>
    </source>
</evidence>
<evidence type="ECO:0000313" key="14">
    <source>
        <dbReference type="Proteomes" id="UP000029079"/>
    </source>
</evidence>
<dbReference type="Proteomes" id="UP000029079">
    <property type="component" value="Chromosome"/>
</dbReference>
<keyword evidence="6 11" id="KW-0378">Hydrolase</keyword>
<proteinExistence type="inferred from homology"/>
<dbReference type="PROSITE" id="PS50106">
    <property type="entry name" value="PDZ"/>
    <property type="match status" value="1"/>
</dbReference>
<dbReference type="Pfam" id="PF02163">
    <property type="entry name" value="Peptidase_M50"/>
    <property type="match status" value="1"/>
</dbReference>
<feature type="domain" description="PDZ" evidence="12">
    <location>
        <begin position="171"/>
        <end position="229"/>
    </location>
</feature>
<keyword evidence="8 11" id="KW-1133">Transmembrane helix</keyword>
<evidence type="ECO:0000256" key="6">
    <source>
        <dbReference type="ARBA" id="ARBA00022801"/>
    </source>
</evidence>
<comment type="subcellular location">
    <subcellularLocation>
        <location evidence="2">Membrane</location>
        <topology evidence="2">Multi-pass membrane protein</topology>
    </subcellularLocation>
</comment>
<evidence type="ECO:0000256" key="5">
    <source>
        <dbReference type="ARBA" id="ARBA00022692"/>
    </source>
</evidence>
<dbReference type="OrthoDB" id="9782003at2"/>
<dbReference type="CDD" id="cd06163">
    <property type="entry name" value="S2P-M50_PDZ_RseP-like"/>
    <property type="match status" value="1"/>
</dbReference>
<dbReference type="PATRIC" id="fig|759620.7.peg.120"/>
<reference evidence="14" key="2">
    <citation type="submission" date="2014-08" db="EMBL/GenBank/DDBJ databases">
        <title>Complete genome of Weissella ceti strain WS74 isolated from diseased rainbow trout in Brazil.</title>
        <authorList>
            <person name="Figueiredo H.C.P."/>
            <person name="Leal C.A.G."/>
            <person name="Pereira F.L."/>
            <person name="Soares S.C."/>
            <person name="Dorella F.A."/>
            <person name="Carvalho A.F."/>
            <person name="Azevedo V.A.C."/>
        </authorList>
    </citation>
    <scope>NUCLEOTIDE SEQUENCE [LARGE SCALE GENOMIC DNA]</scope>
    <source>
        <strain evidence="14">WS74</strain>
    </source>
</reference>
<evidence type="ECO:0000256" key="9">
    <source>
        <dbReference type="ARBA" id="ARBA00023049"/>
    </source>
</evidence>
<dbReference type="EC" id="3.4.24.-" evidence="11"/>
<accession>A0A075TYS9</accession>
<keyword evidence="4 13" id="KW-0645">Protease</keyword>
<keyword evidence="5 11" id="KW-0812">Transmembrane</keyword>
<keyword evidence="11" id="KW-0479">Metal-binding</keyword>
<dbReference type="AlphaFoldDB" id="A0A075TYS9"/>
<dbReference type="GO" id="GO:0004222">
    <property type="term" value="F:metalloendopeptidase activity"/>
    <property type="evidence" value="ECO:0007669"/>
    <property type="project" value="InterPro"/>
</dbReference>
<dbReference type="PANTHER" id="PTHR42837">
    <property type="entry name" value="REGULATOR OF SIGMA-E PROTEASE RSEP"/>
    <property type="match status" value="1"/>
</dbReference>
<feature type="transmembrane region" description="Helical" evidence="11">
    <location>
        <begin position="6"/>
        <end position="25"/>
    </location>
</feature>
<dbReference type="KEGG" id="wct:WS74_0123"/>
<dbReference type="PANTHER" id="PTHR42837:SF2">
    <property type="entry name" value="MEMBRANE METALLOPROTEASE ARASP2, CHLOROPLASTIC-RELATED"/>
    <property type="match status" value="1"/>
</dbReference>
<dbReference type="InterPro" id="IPR004387">
    <property type="entry name" value="Pept_M50_Zn"/>
</dbReference>
<protein>
    <recommendedName>
        <fullName evidence="11">Zinc metalloprotease</fullName>
        <ecNumber evidence="11">3.4.24.-</ecNumber>
    </recommendedName>
</protein>
<evidence type="ECO:0000256" key="4">
    <source>
        <dbReference type="ARBA" id="ARBA00022670"/>
    </source>
</evidence>
<name>A0A075TYS9_9LACO</name>
<comment type="similarity">
    <text evidence="3 11">Belongs to the peptidase M50B family.</text>
</comment>
<dbReference type="SMART" id="SM00228">
    <property type="entry name" value="PDZ"/>
    <property type="match status" value="1"/>
</dbReference>
<organism evidence="13 14">
    <name type="scientific">Weissella ceti</name>
    <dbReference type="NCBI Taxonomy" id="759620"/>
    <lineage>
        <taxon>Bacteria</taxon>
        <taxon>Bacillati</taxon>
        <taxon>Bacillota</taxon>
        <taxon>Bacilli</taxon>
        <taxon>Lactobacillales</taxon>
        <taxon>Lactobacillaceae</taxon>
        <taxon>Weissella</taxon>
    </lineage>
</organism>
<evidence type="ECO:0000256" key="11">
    <source>
        <dbReference type="RuleBase" id="RU362031"/>
    </source>
</evidence>
<keyword evidence="10 11" id="KW-0472">Membrane</keyword>
<keyword evidence="9 11" id="KW-0482">Metalloprotease</keyword>
<dbReference type="Gene3D" id="2.30.42.10">
    <property type="match status" value="1"/>
</dbReference>
<dbReference type="InterPro" id="IPR001478">
    <property type="entry name" value="PDZ"/>
</dbReference>
<reference evidence="13 14" key="1">
    <citation type="journal article" date="2014" name="Genome Announc.">
        <title>Complete Genome Sequences of Fish Pathogenic Weissella ceti Strains WS74 and WS105.</title>
        <authorList>
            <person name="Figueiredo H.C."/>
            <person name="Leal C.A."/>
            <person name="Dorella F.A."/>
            <person name="Carvalho A.F."/>
            <person name="Soares S.C."/>
            <person name="Pereira F.L."/>
            <person name="Azevedo V.A."/>
        </authorList>
    </citation>
    <scope>NUCLEOTIDE SEQUENCE [LARGE SCALE GENOMIC DNA]</scope>
    <source>
        <strain evidence="13 14">WS74</strain>
    </source>
</reference>
<evidence type="ECO:0000256" key="3">
    <source>
        <dbReference type="ARBA" id="ARBA00007931"/>
    </source>
</evidence>
<dbReference type="KEGG" id="wci:WS105_0123"/>
<comment type="cofactor">
    <cofactor evidence="1 11">
        <name>Zn(2+)</name>
        <dbReference type="ChEBI" id="CHEBI:29105"/>
    </cofactor>
</comment>
<dbReference type="SUPFAM" id="SSF50156">
    <property type="entry name" value="PDZ domain-like"/>
    <property type="match status" value="1"/>
</dbReference>
<evidence type="ECO:0000313" key="13">
    <source>
        <dbReference type="EMBL" id="AIM62375.1"/>
    </source>
</evidence>
<feature type="transmembrane region" description="Helical" evidence="11">
    <location>
        <begin position="336"/>
        <end position="357"/>
    </location>
</feature>
<dbReference type="InterPro" id="IPR008915">
    <property type="entry name" value="Peptidase_M50"/>
</dbReference>
<evidence type="ECO:0000256" key="10">
    <source>
        <dbReference type="ARBA" id="ARBA00023136"/>
    </source>
</evidence>
<dbReference type="GO" id="GO:0006508">
    <property type="term" value="P:proteolysis"/>
    <property type="evidence" value="ECO:0007669"/>
    <property type="project" value="UniProtKB-KW"/>
</dbReference>
<dbReference type="EMBL" id="CP009223">
    <property type="protein sequence ID" value="AIM62375.1"/>
    <property type="molecule type" value="Genomic_DNA"/>
</dbReference>
<dbReference type="GO" id="GO:0046872">
    <property type="term" value="F:metal ion binding"/>
    <property type="evidence" value="ECO:0007669"/>
    <property type="project" value="UniProtKB-KW"/>
</dbReference>
<sequence>MQAFIAFIFVFGLIVVVHEFGHFYVAKKAGVRVREFAVGMGPKLFQKQRNGTTYTVRVLPLGGYVRLASQLDDQDSLQAGMTVTLALEDGIVKKINASREADLFVGQPLVVNRFDLVDEMYIEGYRDMESEELTRYTVDHDATIIETDGTAVLVAPRDTLVESAKLWQRALINIAGSFNNLMLTIILFLGLSFALPGVTTSTVDTIAPNTPAATAGLKSGDKLTSVDGKYMTKWGDIQGAIQAAPDKEITLGLVRDDKAETVKITPKGTEIQGMTIGQIGVTPAMDTSVSARVNYAINATVTSVTQIWHAILNMTKDFSLDKLGGPVAIYKTTETVSGFGLLGLLGFVAMLSVNLGMMNLLPIPGLDGGKLLLNLVEAIIRRPVPEKIETVITLIGVAILVLLMLAVTGNDILRYFVR</sequence>
<dbReference type="NCBIfam" id="TIGR00054">
    <property type="entry name" value="RIP metalloprotease RseP"/>
    <property type="match status" value="1"/>
</dbReference>
<feature type="transmembrane region" description="Helical" evidence="11">
    <location>
        <begin position="391"/>
        <end position="413"/>
    </location>
</feature>
<evidence type="ECO:0000256" key="8">
    <source>
        <dbReference type="ARBA" id="ARBA00022989"/>
    </source>
</evidence>
<dbReference type="KEGG" id="wce:WS08_0124"/>